<reference evidence="1" key="1">
    <citation type="journal article" date="2014" name="Int. J. Syst. Evol. Microbiol.">
        <title>Complete genome sequence of Corynebacterium casei LMG S-19264T (=DSM 44701T), isolated from a smear-ripened cheese.</title>
        <authorList>
            <consortium name="US DOE Joint Genome Institute (JGI-PGF)"/>
            <person name="Walter F."/>
            <person name="Albersmeier A."/>
            <person name="Kalinowski J."/>
            <person name="Ruckert C."/>
        </authorList>
    </citation>
    <scope>NUCLEOTIDE SEQUENCE</scope>
    <source>
        <strain evidence="1">KCTC 32020</strain>
    </source>
</reference>
<accession>A0A918YVQ1</accession>
<dbReference type="AlphaFoldDB" id="A0A918YVQ1"/>
<dbReference type="Proteomes" id="UP000636453">
    <property type="component" value="Unassembled WGS sequence"/>
</dbReference>
<sequence length="145" mass="15488">MKSEFVAIAQDKNVDPAAVEALARIHAAVDAYERAQTSLPARIRASQAARGAEPVRLRADEAAMLAELAQDEAAGHAAVREQLRALATAQEVVGALAFALENDLPAARAMLRHAGPERPLFEELIALEETALASMQAYLEAFADE</sequence>
<dbReference type="RefSeq" id="WP_146474380.1">
    <property type="nucleotide sequence ID" value="NZ_BNCF01000002.1"/>
</dbReference>
<proteinExistence type="predicted"/>
<dbReference type="EMBL" id="BNCF01000002">
    <property type="protein sequence ID" value="GHE26857.1"/>
    <property type="molecule type" value="Genomic_DNA"/>
</dbReference>
<name>A0A918YVQ1_9GAMM</name>
<organism evidence="1 2">
    <name type="scientific">Vulcaniibacterium thermophilum</name>
    <dbReference type="NCBI Taxonomy" id="1169913"/>
    <lineage>
        <taxon>Bacteria</taxon>
        <taxon>Pseudomonadati</taxon>
        <taxon>Pseudomonadota</taxon>
        <taxon>Gammaproteobacteria</taxon>
        <taxon>Lysobacterales</taxon>
        <taxon>Lysobacteraceae</taxon>
        <taxon>Vulcaniibacterium</taxon>
    </lineage>
</organism>
<gene>
    <name evidence="1" type="ORF">GCM10007167_04960</name>
</gene>
<evidence type="ECO:0000313" key="2">
    <source>
        <dbReference type="Proteomes" id="UP000636453"/>
    </source>
</evidence>
<comment type="caution">
    <text evidence="1">The sequence shown here is derived from an EMBL/GenBank/DDBJ whole genome shotgun (WGS) entry which is preliminary data.</text>
</comment>
<evidence type="ECO:0000313" key="1">
    <source>
        <dbReference type="EMBL" id="GHE26857.1"/>
    </source>
</evidence>
<reference evidence="1" key="2">
    <citation type="submission" date="2020-09" db="EMBL/GenBank/DDBJ databases">
        <authorList>
            <person name="Sun Q."/>
            <person name="Kim S."/>
        </authorList>
    </citation>
    <scope>NUCLEOTIDE SEQUENCE</scope>
    <source>
        <strain evidence="1">KCTC 32020</strain>
    </source>
</reference>
<keyword evidence="2" id="KW-1185">Reference proteome</keyword>
<protein>
    <submittedName>
        <fullName evidence="1">Uncharacterized protein</fullName>
    </submittedName>
</protein>